<reference evidence="1 2" key="1">
    <citation type="journal article" name="Front. Microbiol.">
        <title>Sugar Metabolism of the First Thermophilic Planctomycete Thermogutta terrifontis: Comparative Genomic and Transcriptomic Approaches.</title>
        <authorList>
            <person name="Elcheninov A.G."/>
            <person name="Menzel P."/>
            <person name="Gudbergsdottir S.R."/>
            <person name="Slesarev A.I."/>
            <person name="Kadnikov V.V."/>
            <person name="Krogh A."/>
            <person name="Bonch-Osmolovskaya E.A."/>
            <person name="Peng X."/>
            <person name="Kublanov I.V."/>
        </authorList>
    </citation>
    <scope>NUCLEOTIDE SEQUENCE [LARGE SCALE GENOMIC DNA]</scope>
    <source>
        <strain evidence="1 2">R1</strain>
    </source>
</reference>
<dbReference type="KEGG" id="ttf:THTE_0611"/>
<accession>A0A286RB77</accession>
<dbReference type="EMBL" id="CP018477">
    <property type="protein sequence ID" value="ASV73213.1"/>
    <property type="molecule type" value="Genomic_DNA"/>
</dbReference>
<evidence type="ECO:0000313" key="1">
    <source>
        <dbReference type="EMBL" id="ASV73213.1"/>
    </source>
</evidence>
<gene>
    <name evidence="1" type="ORF">THTE_0611</name>
</gene>
<organism evidence="1 2">
    <name type="scientific">Thermogutta terrifontis</name>
    <dbReference type="NCBI Taxonomy" id="1331910"/>
    <lineage>
        <taxon>Bacteria</taxon>
        <taxon>Pseudomonadati</taxon>
        <taxon>Planctomycetota</taxon>
        <taxon>Planctomycetia</taxon>
        <taxon>Pirellulales</taxon>
        <taxon>Thermoguttaceae</taxon>
        <taxon>Thermogutta</taxon>
    </lineage>
</organism>
<protein>
    <submittedName>
        <fullName evidence="1">Uncharacterized protein</fullName>
    </submittedName>
</protein>
<evidence type="ECO:0000313" key="2">
    <source>
        <dbReference type="Proteomes" id="UP000215086"/>
    </source>
</evidence>
<keyword evidence="2" id="KW-1185">Reference proteome</keyword>
<sequence length="66" mass="7344">MASRSLLEMTRSPNCRTAFAGLGLGKARRLQPGRASGKSENQWRPRIHANFEVFGLVLYGEQQLPS</sequence>
<proteinExistence type="predicted"/>
<dbReference type="AlphaFoldDB" id="A0A286RB77"/>
<dbReference type="Proteomes" id="UP000215086">
    <property type="component" value="Chromosome"/>
</dbReference>
<name>A0A286RB77_9BACT</name>